<keyword evidence="2" id="KW-1185">Reference proteome</keyword>
<accession>B3ETP8</accession>
<dbReference type="KEGG" id="aas:Aasi_1285"/>
<gene>
    <name evidence="1" type="ordered locus">Aasi_1285</name>
</gene>
<protein>
    <recommendedName>
        <fullName evidence="3">Protein kinase domain-containing protein</fullName>
    </recommendedName>
</protein>
<dbReference type="EMBL" id="CP001102">
    <property type="protein sequence ID" value="ACE06600.1"/>
    <property type="molecule type" value="Genomic_DNA"/>
</dbReference>
<dbReference type="Proteomes" id="UP000001227">
    <property type="component" value="Chromosome"/>
</dbReference>
<dbReference type="HOGENOM" id="CLU_1243193_0_0_10"/>
<dbReference type="InterPro" id="IPR011009">
    <property type="entry name" value="Kinase-like_dom_sf"/>
</dbReference>
<reference evidence="1 2" key="1">
    <citation type="journal article" date="2010" name="J. Bacteriol.">
        <title>The genome of the amoeba symbiont 'Candidatus Amoebophilus asiaticus' reveals common mechanisms for host cell interaction among amoeba-associated bacteria.</title>
        <authorList>
            <person name="Schmitz-Esser S."/>
            <person name="Tischler P."/>
            <person name="Arnold R."/>
            <person name="Montanaro J."/>
            <person name="Wagner M."/>
            <person name="Rattei T."/>
            <person name="Horn M."/>
        </authorList>
    </citation>
    <scope>NUCLEOTIDE SEQUENCE [LARGE SCALE GENOMIC DNA]</scope>
    <source>
        <strain evidence="1 2">5a2</strain>
    </source>
</reference>
<name>B3ETP8_AMOA5</name>
<dbReference type="RefSeq" id="WP_012473352.1">
    <property type="nucleotide sequence ID" value="NC_010830.1"/>
</dbReference>
<evidence type="ECO:0000313" key="2">
    <source>
        <dbReference type="Proteomes" id="UP000001227"/>
    </source>
</evidence>
<dbReference type="AlphaFoldDB" id="B3ETP8"/>
<evidence type="ECO:0008006" key="3">
    <source>
        <dbReference type="Google" id="ProtNLM"/>
    </source>
</evidence>
<proteinExistence type="predicted"/>
<organism evidence="1 2">
    <name type="scientific">Amoebophilus asiaticus (strain 5a2)</name>
    <dbReference type="NCBI Taxonomy" id="452471"/>
    <lineage>
        <taxon>Bacteria</taxon>
        <taxon>Pseudomonadati</taxon>
        <taxon>Bacteroidota</taxon>
        <taxon>Cytophagia</taxon>
        <taxon>Cytophagales</taxon>
        <taxon>Amoebophilaceae</taxon>
        <taxon>Candidatus Amoebophilus</taxon>
    </lineage>
</organism>
<sequence length="222" mass="25917">MKKLQTQHILLYLPLIMLLSSCNLVANKLGMKKGESTSYTDASLNYYESTVQKEIEIAKLFHKDHPVMKMLNELDIDTDTNSGNVLFAQDETKKIIDFKPAAVHPVIIPKGTWMKDFGDYRYSKAYADLKSKYKVFLVPHPIHGEEGIVFKAQRISDNQLVAIKFIQEGYQEHIAWQKLSNAFNQERYATLKEYFPEYYEYIELMINDKNYVLIITEWIDSK</sequence>
<evidence type="ECO:0000313" key="1">
    <source>
        <dbReference type="EMBL" id="ACE06600.1"/>
    </source>
</evidence>
<dbReference type="PROSITE" id="PS51257">
    <property type="entry name" value="PROKAR_LIPOPROTEIN"/>
    <property type="match status" value="1"/>
</dbReference>
<dbReference type="SUPFAM" id="SSF56112">
    <property type="entry name" value="Protein kinase-like (PK-like)"/>
    <property type="match status" value="1"/>
</dbReference>